<proteinExistence type="predicted"/>
<dbReference type="InterPro" id="IPR013783">
    <property type="entry name" value="Ig-like_fold"/>
</dbReference>
<keyword evidence="2" id="KW-0472">Membrane</keyword>
<feature type="compositionally biased region" description="Basic and acidic residues" evidence="4">
    <location>
        <begin position="148"/>
        <end position="159"/>
    </location>
</feature>
<protein>
    <recommendedName>
        <fullName evidence="5">Ig-like domain-containing protein</fullName>
    </recommendedName>
</protein>
<evidence type="ECO:0000256" key="4">
    <source>
        <dbReference type="SAM" id="MobiDB-lite"/>
    </source>
</evidence>
<feature type="region of interest" description="Disordered" evidence="4">
    <location>
        <begin position="134"/>
        <end position="159"/>
    </location>
</feature>
<dbReference type="InterPro" id="IPR013106">
    <property type="entry name" value="Ig_V-set"/>
</dbReference>
<evidence type="ECO:0000313" key="7">
    <source>
        <dbReference type="Proteomes" id="UP000261480"/>
    </source>
</evidence>
<keyword evidence="3" id="KW-0393">Immunoglobulin domain</keyword>
<dbReference type="InterPro" id="IPR050504">
    <property type="entry name" value="IgSF_BTN/MOG"/>
</dbReference>
<dbReference type="AlphaFoldDB" id="A0A3B3YGI4"/>
<evidence type="ECO:0000256" key="2">
    <source>
        <dbReference type="ARBA" id="ARBA00023136"/>
    </source>
</evidence>
<dbReference type="InterPro" id="IPR036179">
    <property type="entry name" value="Ig-like_dom_sf"/>
</dbReference>
<evidence type="ECO:0000256" key="1">
    <source>
        <dbReference type="ARBA" id="ARBA00004370"/>
    </source>
</evidence>
<evidence type="ECO:0000259" key="5">
    <source>
        <dbReference type="PROSITE" id="PS50835"/>
    </source>
</evidence>
<dbReference type="Pfam" id="PF07686">
    <property type="entry name" value="V-set"/>
    <property type="match status" value="1"/>
</dbReference>
<dbReference type="SUPFAM" id="SSF48726">
    <property type="entry name" value="Immunoglobulin"/>
    <property type="match status" value="1"/>
</dbReference>
<reference evidence="6" key="1">
    <citation type="submission" date="2025-08" db="UniProtKB">
        <authorList>
            <consortium name="Ensembl"/>
        </authorList>
    </citation>
    <scope>IDENTIFICATION</scope>
</reference>
<dbReference type="SMART" id="SM00406">
    <property type="entry name" value="IGv"/>
    <property type="match status" value="1"/>
</dbReference>
<feature type="domain" description="Ig-like" evidence="5">
    <location>
        <begin position="4"/>
        <end position="119"/>
    </location>
</feature>
<dbReference type="GO" id="GO:0001817">
    <property type="term" value="P:regulation of cytokine production"/>
    <property type="evidence" value="ECO:0007669"/>
    <property type="project" value="TreeGrafter"/>
</dbReference>
<dbReference type="PANTHER" id="PTHR24100:SF151">
    <property type="entry name" value="ICOS LIGAND"/>
    <property type="match status" value="1"/>
</dbReference>
<dbReference type="InterPro" id="IPR003598">
    <property type="entry name" value="Ig_sub2"/>
</dbReference>
<dbReference type="InterPro" id="IPR007110">
    <property type="entry name" value="Ig-like_dom"/>
</dbReference>
<evidence type="ECO:0000256" key="3">
    <source>
        <dbReference type="ARBA" id="ARBA00023319"/>
    </source>
</evidence>
<dbReference type="InterPro" id="IPR003599">
    <property type="entry name" value="Ig_sub"/>
</dbReference>
<organism evidence="6 7">
    <name type="scientific">Poecilia mexicana</name>
    <dbReference type="NCBI Taxonomy" id="48701"/>
    <lineage>
        <taxon>Eukaryota</taxon>
        <taxon>Metazoa</taxon>
        <taxon>Chordata</taxon>
        <taxon>Craniata</taxon>
        <taxon>Vertebrata</taxon>
        <taxon>Euteleostomi</taxon>
        <taxon>Actinopterygii</taxon>
        <taxon>Neopterygii</taxon>
        <taxon>Teleostei</taxon>
        <taxon>Neoteleostei</taxon>
        <taxon>Acanthomorphata</taxon>
        <taxon>Ovalentaria</taxon>
        <taxon>Atherinomorphae</taxon>
        <taxon>Cyprinodontiformes</taxon>
        <taxon>Poeciliidae</taxon>
        <taxon>Poeciliinae</taxon>
        <taxon>Poecilia</taxon>
    </lineage>
</organism>
<dbReference type="SMART" id="SM00408">
    <property type="entry name" value="IGc2"/>
    <property type="match status" value="1"/>
</dbReference>
<name>A0A3B3YGI4_9TELE</name>
<evidence type="ECO:0000313" key="6">
    <source>
        <dbReference type="Ensembl" id="ENSPMEP00000026268.1"/>
    </source>
</evidence>
<comment type="subcellular location">
    <subcellularLocation>
        <location evidence="1">Membrane</location>
    </subcellularLocation>
</comment>
<dbReference type="Gene3D" id="2.60.40.10">
    <property type="entry name" value="Immunoglobulins"/>
    <property type="match status" value="1"/>
</dbReference>
<dbReference type="GO" id="GO:0009897">
    <property type="term" value="C:external side of plasma membrane"/>
    <property type="evidence" value="ECO:0007669"/>
    <property type="project" value="TreeGrafter"/>
</dbReference>
<dbReference type="Ensembl" id="ENSPMET00000002993.1">
    <property type="protein sequence ID" value="ENSPMEP00000026268.1"/>
    <property type="gene ID" value="ENSPMEG00000009845.1"/>
</dbReference>
<dbReference type="Proteomes" id="UP000261480">
    <property type="component" value="Unplaced"/>
</dbReference>
<dbReference type="SMART" id="SM00409">
    <property type="entry name" value="IG"/>
    <property type="match status" value="1"/>
</dbReference>
<accession>A0A3B3YGI4</accession>
<dbReference type="GO" id="GO:0050852">
    <property type="term" value="P:T cell receptor signaling pathway"/>
    <property type="evidence" value="ECO:0007669"/>
    <property type="project" value="TreeGrafter"/>
</dbReference>
<dbReference type="GO" id="GO:0005102">
    <property type="term" value="F:signaling receptor binding"/>
    <property type="evidence" value="ECO:0007669"/>
    <property type="project" value="TreeGrafter"/>
</dbReference>
<dbReference type="PROSITE" id="PS50835">
    <property type="entry name" value="IG_LIKE"/>
    <property type="match status" value="1"/>
</dbReference>
<dbReference type="PANTHER" id="PTHR24100">
    <property type="entry name" value="BUTYROPHILIN"/>
    <property type="match status" value="1"/>
</dbReference>
<reference evidence="6" key="2">
    <citation type="submission" date="2025-09" db="UniProtKB">
        <authorList>
            <consortium name="Ensembl"/>
        </authorList>
    </citation>
    <scope>IDENTIFICATION</scope>
</reference>
<keyword evidence="7" id="KW-1185">Reference proteome</keyword>
<sequence>LLGPQSDGIWILCATNITAKPGENATLPCRAAESKPVTVLEWSKPDLGENDHVALYRDDRLNYRELNPAYRDRVDLQDREMKNGDVSLVLKNVTFNDTGKYECRVFPRESKHRKRSTLKNEPIICFLLYKKPRCSSQEQNQPPAAEAEPMKVENHQEAE</sequence>